<dbReference type="EC" id="3.5.2.6" evidence="2"/>
<dbReference type="AlphaFoldDB" id="A0A553UIT9"/>
<protein>
    <recommendedName>
        <fullName evidence="2">beta-lactamase</fullName>
        <ecNumber evidence="2">3.5.2.6</ecNumber>
    </recommendedName>
</protein>
<sequence length="279" mass="31145">MCYEKRVNHGFWSVLEKILVGFLALWVAFAPLRGDENFDEKISPSLYEGIQADLFNQNYKKAYEIYEQANKKGDVLGTALLGRLYAYGLGVEANLNKAKVYFHIVLNNPAVKKEVSKAHTYNSLDGSNPGEGLLGEREPYIPTYLSAAMIVVNLSLAHMYEEGLEGKKDPKKAFKLYKLILANVGANNGHGWSLTNMLPYVGGLARLPVSKTFNLKKLPVALLRRLPFIKILVGQTLYKMGMAYKMGVGTGRSHKKAKECFNMAFDLGNKEALKAMRDL</sequence>
<keyword evidence="3" id="KW-1015">Disulfide bond</keyword>
<dbReference type="EMBL" id="VKGC01000030">
    <property type="protein sequence ID" value="TSA80106.1"/>
    <property type="molecule type" value="Genomic_DNA"/>
</dbReference>
<accession>A0A553UIT9</accession>
<dbReference type="InterPro" id="IPR011990">
    <property type="entry name" value="TPR-like_helical_dom_sf"/>
</dbReference>
<gene>
    <name evidence="5" type="ORF">FNE76_07545</name>
</gene>
<evidence type="ECO:0000313" key="5">
    <source>
        <dbReference type="EMBL" id="TSA80106.1"/>
    </source>
</evidence>
<keyword evidence="4" id="KW-0046">Antibiotic resistance</keyword>
<dbReference type="SMART" id="SM00671">
    <property type="entry name" value="SEL1"/>
    <property type="match status" value="3"/>
</dbReference>
<keyword evidence="6" id="KW-1185">Reference proteome</keyword>
<dbReference type="Pfam" id="PF08238">
    <property type="entry name" value="Sel1"/>
    <property type="match status" value="4"/>
</dbReference>
<dbReference type="SUPFAM" id="SSF81901">
    <property type="entry name" value="HCP-like"/>
    <property type="match status" value="1"/>
</dbReference>
<evidence type="ECO:0000313" key="6">
    <source>
        <dbReference type="Proteomes" id="UP000319322"/>
    </source>
</evidence>
<organism evidence="5 6">
    <name type="scientific">Helicobacter mehlei</name>
    <dbReference type="NCBI Taxonomy" id="2316080"/>
    <lineage>
        <taxon>Bacteria</taxon>
        <taxon>Pseudomonadati</taxon>
        <taxon>Campylobacterota</taxon>
        <taxon>Epsilonproteobacteria</taxon>
        <taxon>Campylobacterales</taxon>
        <taxon>Helicobacteraceae</taxon>
        <taxon>Helicobacter</taxon>
    </lineage>
</organism>
<reference evidence="6" key="1">
    <citation type="submission" date="2019-07" db="EMBL/GenBank/DDBJ databases">
        <title>Helicobacter labacensis sp. nov., Helicobacter mehlei sp. nov. and Helicobacter vulpis sp. nov., isolated from gastric mucosa of red fox (Vulpis vulpis).</title>
        <authorList>
            <person name="Papic B."/>
        </authorList>
    </citation>
    <scope>NUCLEOTIDE SEQUENCE [LARGE SCALE GENOMIC DNA]</scope>
    <source>
        <strain evidence="6">L8b</strain>
    </source>
</reference>
<evidence type="ECO:0000256" key="3">
    <source>
        <dbReference type="ARBA" id="ARBA00023157"/>
    </source>
</evidence>
<dbReference type="InterPro" id="IPR006597">
    <property type="entry name" value="Sel1-like"/>
</dbReference>
<name>A0A553UIT9_9HELI</name>
<dbReference type="Gene3D" id="1.25.40.10">
    <property type="entry name" value="Tetratricopeptide repeat domain"/>
    <property type="match status" value="2"/>
</dbReference>
<reference evidence="5 6" key="3">
    <citation type="submission" date="2019-07" db="EMBL/GenBank/DDBJ databases">
        <authorList>
            <person name="Papic B."/>
        </authorList>
    </citation>
    <scope>NUCLEOTIDE SEQUENCE [LARGE SCALE GENOMIC DNA]</scope>
    <source>
        <strain evidence="5 6">L8b</strain>
    </source>
</reference>
<evidence type="ECO:0000256" key="2">
    <source>
        <dbReference type="ARBA" id="ARBA00012865"/>
    </source>
</evidence>
<comment type="caution">
    <text evidence="5">The sequence shown here is derived from an EMBL/GenBank/DDBJ whole genome shotgun (WGS) entry which is preliminary data.</text>
</comment>
<evidence type="ECO:0000256" key="1">
    <source>
        <dbReference type="ARBA" id="ARBA00001526"/>
    </source>
</evidence>
<dbReference type="GO" id="GO:0008800">
    <property type="term" value="F:beta-lactamase activity"/>
    <property type="evidence" value="ECO:0007669"/>
    <property type="project" value="UniProtKB-EC"/>
</dbReference>
<reference evidence="5 6" key="2">
    <citation type="submission" date="2019-07" db="EMBL/GenBank/DDBJ databases">
        <title>Helicobacter labacensis sp. nov., Helicobacter mehlei sp. nov. and Helicobacter vulpis sp. nov., isolated from gastric mucosa of red fox (Vulpis vulpis).</title>
        <authorList>
            <person name="Kusar D."/>
            <person name="Gruntar I."/>
            <person name="Pate M."/>
            <person name="Zajc U."/>
            <person name="Ocepek M."/>
        </authorList>
    </citation>
    <scope>NUCLEOTIDE SEQUENCE [LARGE SCALE GENOMIC DNA]</scope>
    <source>
        <strain evidence="5 6">L8b</strain>
    </source>
</reference>
<dbReference type="PANTHER" id="PTHR11102">
    <property type="entry name" value="SEL-1-LIKE PROTEIN"/>
    <property type="match status" value="1"/>
</dbReference>
<dbReference type="PANTHER" id="PTHR11102:SF160">
    <property type="entry name" value="ERAD-ASSOCIATED E3 UBIQUITIN-PROTEIN LIGASE COMPONENT HRD3"/>
    <property type="match status" value="1"/>
</dbReference>
<dbReference type="GO" id="GO:0046677">
    <property type="term" value="P:response to antibiotic"/>
    <property type="evidence" value="ECO:0007669"/>
    <property type="project" value="UniProtKB-KW"/>
</dbReference>
<dbReference type="OrthoDB" id="5326997at2"/>
<comment type="catalytic activity">
    <reaction evidence="1">
        <text>a beta-lactam + H2O = a substituted beta-amino acid</text>
        <dbReference type="Rhea" id="RHEA:20401"/>
        <dbReference type="ChEBI" id="CHEBI:15377"/>
        <dbReference type="ChEBI" id="CHEBI:35627"/>
        <dbReference type="ChEBI" id="CHEBI:140347"/>
        <dbReference type="EC" id="3.5.2.6"/>
    </reaction>
</comment>
<dbReference type="InterPro" id="IPR050767">
    <property type="entry name" value="Sel1_AlgK"/>
</dbReference>
<proteinExistence type="predicted"/>
<dbReference type="Proteomes" id="UP000319322">
    <property type="component" value="Unassembled WGS sequence"/>
</dbReference>
<dbReference type="RefSeq" id="WP_120948332.1">
    <property type="nucleotide sequence ID" value="NZ_QXQP01000006.1"/>
</dbReference>
<evidence type="ECO:0000256" key="4">
    <source>
        <dbReference type="ARBA" id="ARBA00023251"/>
    </source>
</evidence>